<organism evidence="1 2">
    <name type="scientific">Candidatus Blautia pullicola</name>
    <dbReference type="NCBI Taxonomy" id="2838498"/>
    <lineage>
        <taxon>Bacteria</taxon>
        <taxon>Bacillati</taxon>
        <taxon>Bacillota</taxon>
        <taxon>Clostridia</taxon>
        <taxon>Lachnospirales</taxon>
        <taxon>Lachnospiraceae</taxon>
        <taxon>Blautia</taxon>
    </lineage>
</organism>
<dbReference type="EMBL" id="DXBG01000005">
    <property type="protein sequence ID" value="HIZ64315.1"/>
    <property type="molecule type" value="Genomic_DNA"/>
</dbReference>
<protein>
    <submittedName>
        <fullName evidence="1">Uncharacterized protein</fullName>
    </submittedName>
</protein>
<sequence length="57" mass="6563">MEIFVENPEILKKAFETADYLPKMYNEKTGHKLGMFCLDEAVAEFCSLRGVEESLDM</sequence>
<name>A0A9D2FPU7_9FIRM</name>
<accession>A0A9D2FPU7</accession>
<comment type="caution">
    <text evidence="1">The sequence shown here is derived from an EMBL/GenBank/DDBJ whole genome shotgun (WGS) entry which is preliminary data.</text>
</comment>
<gene>
    <name evidence="1" type="ORF">H9809_00145</name>
</gene>
<dbReference type="Proteomes" id="UP000824056">
    <property type="component" value="Unassembled WGS sequence"/>
</dbReference>
<reference evidence="1" key="2">
    <citation type="submission" date="2021-04" db="EMBL/GenBank/DDBJ databases">
        <authorList>
            <person name="Gilroy R."/>
        </authorList>
    </citation>
    <scope>NUCLEOTIDE SEQUENCE</scope>
    <source>
        <strain evidence="1">1068</strain>
    </source>
</reference>
<evidence type="ECO:0000313" key="2">
    <source>
        <dbReference type="Proteomes" id="UP000824056"/>
    </source>
</evidence>
<dbReference type="AlphaFoldDB" id="A0A9D2FPU7"/>
<evidence type="ECO:0000313" key="1">
    <source>
        <dbReference type="EMBL" id="HIZ64315.1"/>
    </source>
</evidence>
<reference evidence="1" key="1">
    <citation type="journal article" date="2021" name="PeerJ">
        <title>Extensive microbial diversity within the chicken gut microbiome revealed by metagenomics and culture.</title>
        <authorList>
            <person name="Gilroy R."/>
            <person name="Ravi A."/>
            <person name="Getino M."/>
            <person name="Pursley I."/>
            <person name="Horton D.L."/>
            <person name="Alikhan N.F."/>
            <person name="Baker D."/>
            <person name="Gharbi K."/>
            <person name="Hall N."/>
            <person name="Watson M."/>
            <person name="Adriaenssens E.M."/>
            <person name="Foster-Nyarko E."/>
            <person name="Jarju S."/>
            <person name="Secka A."/>
            <person name="Antonio M."/>
            <person name="Oren A."/>
            <person name="Chaudhuri R.R."/>
            <person name="La Ragione R."/>
            <person name="Hildebrand F."/>
            <person name="Pallen M.J."/>
        </authorList>
    </citation>
    <scope>NUCLEOTIDE SEQUENCE</scope>
    <source>
        <strain evidence="1">1068</strain>
    </source>
</reference>
<proteinExistence type="predicted"/>